<dbReference type="CDD" id="cd08071">
    <property type="entry name" value="MPN_DUF2466"/>
    <property type="match status" value="1"/>
</dbReference>
<dbReference type="Pfam" id="PF04002">
    <property type="entry name" value="RadC"/>
    <property type="match status" value="1"/>
</dbReference>
<organism evidence="7 8">
    <name type="scientific">Moheibacter stercoris</name>
    <dbReference type="NCBI Taxonomy" id="1628251"/>
    <lineage>
        <taxon>Bacteria</taxon>
        <taxon>Pseudomonadati</taxon>
        <taxon>Bacteroidota</taxon>
        <taxon>Flavobacteriia</taxon>
        <taxon>Flavobacteriales</taxon>
        <taxon>Weeksellaceae</taxon>
        <taxon>Moheibacter</taxon>
    </lineage>
</organism>
<keyword evidence="5" id="KW-0482">Metalloprotease</keyword>
<proteinExistence type="predicted"/>
<evidence type="ECO:0000256" key="3">
    <source>
        <dbReference type="ARBA" id="ARBA00022801"/>
    </source>
</evidence>
<evidence type="ECO:0000256" key="1">
    <source>
        <dbReference type="ARBA" id="ARBA00022670"/>
    </source>
</evidence>
<dbReference type="InterPro" id="IPR001405">
    <property type="entry name" value="UPF0758"/>
</dbReference>
<dbReference type="PROSITE" id="PS50249">
    <property type="entry name" value="MPN"/>
    <property type="match status" value="1"/>
</dbReference>
<keyword evidence="4" id="KW-0862">Zinc</keyword>
<dbReference type="Proteomes" id="UP001549146">
    <property type="component" value="Unassembled WGS sequence"/>
</dbReference>
<dbReference type="EMBL" id="JBEPMO010000004">
    <property type="protein sequence ID" value="MET3731473.1"/>
    <property type="molecule type" value="Genomic_DNA"/>
</dbReference>
<dbReference type="InterPro" id="IPR025657">
    <property type="entry name" value="RadC_JAB"/>
</dbReference>
<keyword evidence="8" id="KW-1185">Reference proteome</keyword>
<comment type="caution">
    <text evidence="7">The sequence shown here is derived from an EMBL/GenBank/DDBJ whole genome shotgun (WGS) entry which is preliminary data.</text>
</comment>
<name>A0ABV2LSB9_9FLAO</name>
<dbReference type="InterPro" id="IPR037518">
    <property type="entry name" value="MPN"/>
</dbReference>
<gene>
    <name evidence="7" type="ORF">ABID46_001042</name>
</gene>
<evidence type="ECO:0000313" key="7">
    <source>
        <dbReference type="EMBL" id="MET3731473.1"/>
    </source>
</evidence>
<evidence type="ECO:0000256" key="2">
    <source>
        <dbReference type="ARBA" id="ARBA00022723"/>
    </source>
</evidence>
<keyword evidence="3" id="KW-0378">Hydrolase</keyword>
<evidence type="ECO:0000259" key="6">
    <source>
        <dbReference type="PROSITE" id="PS50249"/>
    </source>
</evidence>
<sequence length="146" mass="16314">MKISEIQVSYSTNKLNKIKISNTEDLYSVVLKNWNLNTIELFEEAKIILLNNNNSILGIYNLSKGGVSSTIIDIRLILSIALKTNSSAIILIHNHPSGNLNPSKNDLEITKTTKEACNLLNIKLLDHLIVSKNGYYSFLKEGILTK</sequence>
<dbReference type="PANTHER" id="PTHR30471">
    <property type="entry name" value="DNA REPAIR PROTEIN RADC"/>
    <property type="match status" value="1"/>
</dbReference>
<reference evidence="7 8" key="1">
    <citation type="submission" date="2024-06" db="EMBL/GenBank/DDBJ databases">
        <title>Genomic Encyclopedia of Type Strains, Phase IV (KMG-IV): sequencing the most valuable type-strain genomes for metagenomic binning, comparative biology and taxonomic classification.</title>
        <authorList>
            <person name="Goeker M."/>
        </authorList>
    </citation>
    <scope>NUCLEOTIDE SEQUENCE [LARGE SCALE GENOMIC DNA]</scope>
    <source>
        <strain evidence="7 8">DSM 29388</strain>
    </source>
</reference>
<dbReference type="InterPro" id="IPR020891">
    <property type="entry name" value="UPF0758_CS"/>
</dbReference>
<dbReference type="RefSeq" id="WP_354507769.1">
    <property type="nucleotide sequence ID" value="NZ_JBEPMO010000004.1"/>
</dbReference>
<dbReference type="SUPFAM" id="SSF102712">
    <property type="entry name" value="JAB1/MPN domain"/>
    <property type="match status" value="1"/>
</dbReference>
<evidence type="ECO:0000256" key="4">
    <source>
        <dbReference type="ARBA" id="ARBA00022833"/>
    </source>
</evidence>
<protein>
    <submittedName>
        <fullName evidence="7">DNA repair protein RadC</fullName>
    </submittedName>
</protein>
<feature type="domain" description="MPN" evidence="6">
    <location>
        <begin position="19"/>
        <end position="144"/>
    </location>
</feature>
<keyword evidence="2" id="KW-0479">Metal-binding</keyword>
<keyword evidence="1" id="KW-0645">Protease</keyword>
<dbReference type="PROSITE" id="PS01302">
    <property type="entry name" value="UPF0758"/>
    <property type="match status" value="1"/>
</dbReference>
<dbReference type="PANTHER" id="PTHR30471:SF3">
    <property type="entry name" value="UPF0758 PROTEIN YEES-RELATED"/>
    <property type="match status" value="1"/>
</dbReference>
<evidence type="ECO:0000256" key="5">
    <source>
        <dbReference type="ARBA" id="ARBA00023049"/>
    </source>
</evidence>
<accession>A0ABV2LSB9</accession>
<dbReference type="Gene3D" id="3.40.140.10">
    <property type="entry name" value="Cytidine Deaminase, domain 2"/>
    <property type="match status" value="1"/>
</dbReference>
<evidence type="ECO:0000313" key="8">
    <source>
        <dbReference type="Proteomes" id="UP001549146"/>
    </source>
</evidence>